<dbReference type="InterPro" id="IPR000653">
    <property type="entry name" value="DegT/StrS_aminotransferase"/>
</dbReference>
<reference evidence="1 2" key="1">
    <citation type="submission" date="2015-02" db="EMBL/GenBank/DDBJ databases">
        <title>Single-cell genomics of uncultivated deep-branching MTB reveals a conserved set of magnetosome genes.</title>
        <authorList>
            <person name="Kolinko S."/>
            <person name="Richter M."/>
            <person name="Glockner F.O."/>
            <person name="Brachmann A."/>
            <person name="Schuler D."/>
        </authorList>
    </citation>
    <scope>NUCLEOTIDE SEQUENCE [LARGE SCALE GENOMIC DNA]</scope>
    <source>
        <strain evidence="1">SKK-01</strain>
    </source>
</reference>
<proteinExistence type="predicted"/>
<sequence length="296" mass="33052">MLKKVSFMPLDHWDGNNTITSSEKMSPFHIIEKLCSITRKREGLLTFQGRDAITYLLKKIGLSRADDVLISTTFDLANVSSHVTSTIFNICGVSRVLKPSTKAIFIIHEFGVPNPLTPALLKEAKKRNIPVIEDCAHTIDSKLDTWRVGTLGDYVIVSLPKIFPVSHGGILLGNDFFNNYTAHTKDAALMKKSSITAGLLWQELEKHSIARRDIYGKLYGKINKLGIKPVFEINDNITPWFFPVTLPNCKQAISIAEKTGVDAALWHGTNIAVFPCHQYLSQIHINLITNVIKKSL</sequence>
<dbReference type="EMBL" id="JYNY01000051">
    <property type="protein sequence ID" value="KJJ85881.1"/>
    <property type="molecule type" value="Genomic_DNA"/>
</dbReference>
<keyword evidence="2" id="KW-1185">Reference proteome</keyword>
<evidence type="ECO:0000313" key="2">
    <source>
        <dbReference type="Proteomes" id="UP000033428"/>
    </source>
</evidence>
<name>A0A0F0CWD9_9BACT</name>
<dbReference type="InterPro" id="IPR015421">
    <property type="entry name" value="PyrdxlP-dep_Trfase_major"/>
</dbReference>
<dbReference type="InterPro" id="IPR015424">
    <property type="entry name" value="PyrdxlP-dep_Trfase"/>
</dbReference>
<dbReference type="Gene3D" id="3.40.640.10">
    <property type="entry name" value="Type I PLP-dependent aspartate aminotransferase-like (Major domain)"/>
    <property type="match status" value="1"/>
</dbReference>
<dbReference type="AlphaFoldDB" id="A0A0F0CWD9"/>
<gene>
    <name evidence="1" type="ORF">OMAG_000245</name>
</gene>
<evidence type="ECO:0000313" key="1">
    <source>
        <dbReference type="EMBL" id="KJJ85881.1"/>
    </source>
</evidence>
<dbReference type="Proteomes" id="UP000033428">
    <property type="component" value="Unassembled WGS sequence"/>
</dbReference>
<keyword evidence="1" id="KW-0808">Transferase</keyword>
<accession>A0A0F0CWD9</accession>
<protein>
    <submittedName>
        <fullName evidence="1">DegT/DnrJ/EryC1/StrS aminotransferase family protein</fullName>
    </submittedName>
</protein>
<keyword evidence="1" id="KW-0032">Aminotransferase</keyword>
<organism evidence="1 2">
    <name type="scientific">Candidatus Omnitrophus magneticus</name>
    <dbReference type="NCBI Taxonomy" id="1609969"/>
    <lineage>
        <taxon>Bacteria</taxon>
        <taxon>Pseudomonadati</taxon>
        <taxon>Candidatus Omnitrophota</taxon>
        <taxon>Candidatus Omnitrophus</taxon>
    </lineage>
</organism>
<dbReference type="GO" id="GO:0008483">
    <property type="term" value="F:transaminase activity"/>
    <property type="evidence" value="ECO:0007669"/>
    <property type="project" value="UniProtKB-KW"/>
</dbReference>
<comment type="caution">
    <text evidence="1">The sequence shown here is derived from an EMBL/GenBank/DDBJ whole genome shotgun (WGS) entry which is preliminary data.</text>
</comment>
<dbReference type="Pfam" id="PF01041">
    <property type="entry name" value="DegT_DnrJ_EryC1"/>
    <property type="match status" value="1"/>
</dbReference>
<dbReference type="SUPFAM" id="SSF53383">
    <property type="entry name" value="PLP-dependent transferases"/>
    <property type="match status" value="1"/>
</dbReference>